<feature type="transmembrane region" description="Helical" evidence="1">
    <location>
        <begin position="183"/>
        <end position="201"/>
    </location>
</feature>
<feature type="transmembrane region" description="Helical" evidence="1">
    <location>
        <begin position="222"/>
        <end position="245"/>
    </location>
</feature>
<name>A0A7W5TR68_9MICC</name>
<organism evidence="2 3">
    <name type="scientific">Garicola koreensis</name>
    <dbReference type="NCBI Taxonomy" id="1262554"/>
    <lineage>
        <taxon>Bacteria</taxon>
        <taxon>Bacillati</taxon>
        <taxon>Actinomycetota</taxon>
        <taxon>Actinomycetes</taxon>
        <taxon>Micrococcales</taxon>
        <taxon>Micrococcaceae</taxon>
        <taxon>Garicola</taxon>
    </lineage>
</organism>
<reference evidence="2 3" key="1">
    <citation type="submission" date="2020-08" db="EMBL/GenBank/DDBJ databases">
        <title>Sequencing the genomes of 1000 actinobacteria strains.</title>
        <authorList>
            <person name="Klenk H.-P."/>
        </authorList>
    </citation>
    <scope>NUCLEOTIDE SEQUENCE [LARGE SCALE GENOMIC DNA]</scope>
    <source>
        <strain evidence="2 3">DSM 28238</strain>
    </source>
</reference>
<dbReference type="AlphaFoldDB" id="A0A7W5TR68"/>
<keyword evidence="1" id="KW-0472">Membrane</keyword>
<feature type="transmembrane region" description="Helical" evidence="1">
    <location>
        <begin position="63"/>
        <end position="84"/>
    </location>
</feature>
<keyword evidence="3" id="KW-1185">Reference proteome</keyword>
<dbReference type="EMBL" id="JACIBT010000001">
    <property type="protein sequence ID" value="MBB3667107.1"/>
    <property type="molecule type" value="Genomic_DNA"/>
</dbReference>
<feature type="transmembrane region" description="Helical" evidence="1">
    <location>
        <begin position="128"/>
        <end position="147"/>
    </location>
</feature>
<gene>
    <name evidence="2" type="ORF">FHX47_000700</name>
</gene>
<feature type="transmembrane region" description="Helical" evidence="1">
    <location>
        <begin position="90"/>
        <end position="116"/>
    </location>
</feature>
<evidence type="ECO:0000313" key="2">
    <source>
        <dbReference type="EMBL" id="MBB3667107.1"/>
    </source>
</evidence>
<comment type="caution">
    <text evidence="2">The sequence shown here is derived from an EMBL/GenBank/DDBJ whole genome shotgun (WGS) entry which is preliminary data.</text>
</comment>
<accession>A0A7W5TR68</accession>
<protein>
    <submittedName>
        <fullName evidence="2">Uncharacterized protein</fullName>
    </submittedName>
</protein>
<sequence>MTVLGVILIAIGGGDALRVLTPRRWTVPARILLLGIFCLTVLAAATAAAVIPWWQAVMATPGILVWFVTVQIGPALVPTHQLLASPRRRAAMIILFLLLTSLAVLSAELTTGSIFTSVPLIGRLTEETLVLATGLTLFLAVSSNALVRAALKRETAPLGEIPAAPGPQLKGGRWIGPLERLTLAWLLIIGAYPAAAGLFAAKGIVRFPEIQADQEHGNRAEYFLVGSFVSWALAIGAAGLLRLTLLG</sequence>
<keyword evidence="1" id="KW-0812">Transmembrane</keyword>
<evidence type="ECO:0000256" key="1">
    <source>
        <dbReference type="SAM" id="Phobius"/>
    </source>
</evidence>
<keyword evidence="1" id="KW-1133">Transmembrane helix</keyword>
<proteinExistence type="predicted"/>
<dbReference type="RefSeq" id="WP_183357472.1">
    <property type="nucleotide sequence ID" value="NZ_BAABKR010000001.1"/>
</dbReference>
<dbReference type="Proteomes" id="UP000547528">
    <property type="component" value="Unassembled WGS sequence"/>
</dbReference>
<evidence type="ECO:0000313" key="3">
    <source>
        <dbReference type="Proteomes" id="UP000547528"/>
    </source>
</evidence>
<feature type="transmembrane region" description="Helical" evidence="1">
    <location>
        <begin position="32"/>
        <end position="51"/>
    </location>
</feature>